<name>A0A669BA10_ORENI</name>
<reference evidence="2" key="3">
    <citation type="submission" date="2025-09" db="UniProtKB">
        <authorList>
            <consortium name="Ensembl"/>
        </authorList>
    </citation>
    <scope>IDENTIFICATION</scope>
</reference>
<feature type="domain" description="C-type lectin" evidence="1">
    <location>
        <begin position="146"/>
        <end position="256"/>
    </location>
</feature>
<dbReference type="InParanoid" id="A0A669BA10"/>
<reference evidence="2" key="2">
    <citation type="submission" date="2025-08" db="UniProtKB">
        <authorList>
            <consortium name="Ensembl"/>
        </authorList>
    </citation>
    <scope>IDENTIFICATION</scope>
</reference>
<sequence>MLHPDCMFRDVDRSYFLTGWLIFSRCRQYHFVNESLDWGAAVWYCRKNYVGLANFENATEMKQFNKTVSSAGYNSEVWIGAYLSFYWSDVSQINDDYWKWENQTKNEPFSVYYLCTKALVNASYWSWDHYINCSLEYPFICYNGTYQSPEFVFVNKSMDWFRALRYCRENFTDLAGSSLSVSNAQRLVSYGNEIWIGYIIHPQIFWIDGRDSSFRYWDESGKIFGISNPLCGVADMQRSGKWRLLPYNTPRPFVCYDNLPAPQPETTEAPKNEIVYRKVIKIRLKLKDSSVDLNDTAAKATHLKELQDRLKEKGVNGVTVQWREQPDGAVFHKDRESTQRRKLSCEF</sequence>
<protein>
    <recommendedName>
        <fullName evidence="1">C-type lectin domain-containing protein</fullName>
    </recommendedName>
</protein>
<evidence type="ECO:0000313" key="3">
    <source>
        <dbReference type="Proteomes" id="UP000005207"/>
    </source>
</evidence>
<dbReference type="PROSITE" id="PS50041">
    <property type="entry name" value="C_TYPE_LECTIN_2"/>
    <property type="match status" value="2"/>
</dbReference>
<evidence type="ECO:0000313" key="2">
    <source>
        <dbReference type="Ensembl" id="ENSONIP00000031304.1"/>
    </source>
</evidence>
<dbReference type="SMART" id="SM00034">
    <property type="entry name" value="CLECT"/>
    <property type="match status" value="2"/>
</dbReference>
<dbReference type="PANTHER" id="PTHR45784">
    <property type="entry name" value="C-TYPE LECTIN DOMAIN FAMILY 20 MEMBER A-RELATED"/>
    <property type="match status" value="1"/>
</dbReference>
<dbReference type="Pfam" id="PF00059">
    <property type="entry name" value="Lectin_C"/>
    <property type="match status" value="2"/>
</dbReference>
<dbReference type="PANTHER" id="PTHR45784:SF3">
    <property type="entry name" value="C-TYPE LECTIN DOMAIN FAMILY 4 MEMBER K-LIKE-RELATED"/>
    <property type="match status" value="1"/>
</dbReference>
<keyword evidence="3" id="KW-1185">Reference proteome</keyword>
<dbReference type="AlphaFoldDB" id="A0A669BA10"/>
<evidence type="ECO:0000259" key="1">
    <source>
        <dbReference type="PROSITE" id="PS50041"/>
    </source>
</evidence>
<gene>
    <name evidence="2" type="primary">LOC109202259</name>
</gene>
<dbReference type="InterPro" id="IPR001304">
    <property type="entry name" value="C-type_lectin-like"/>
</dbReference>
<reference evidence="3" key="1">
    <citation type="submission" date="2012-01" db="EMBL/GenBank/DDBJ databases">
        <title>The Genome Sequence of Oreochromis niloticus (Nile Tilapia).</title>
        <authorList>
            <consortium name="Broad Institute Genome Assembly Team"/>
            <consortium name="Broad Institute Sequencing Platform"/>
            <person name="Di Palma F."/>
            <person name="Johnson J."/>
            <person name="Lander E.S."/>
            <person name="Lindblad-Toh K."/>
        </authorList>
    </citation>
    <scope>NUCLEOTIDE SEQUENCE [LARGE SCALE GENOMIC DNA]</scope>
</reference>
<organism evidence="2 3">
    <name type="scientific">Oreochromis niloticus</name>
    <name type="common">Nile tilapia</name>
    <name type="synonym">Tilapia nilotica</name>
    <dbReference type="NCBI Taxonomy" id="8128"/>
    <lineage>
        <taxon>Eukaryota</taxon>
        <taxon>Metazoa</taxon>
        <taxon>Chordata</taxon>
        <taxon>Craniata</taxon>
        <taxon>Vertebrata</taxon>
        <taxon>Euteleostomi</taxon>
        <taxon>Actinopterygii</taxon>
        <taxon>Neopterygii</taxon>
        <taxon>Teleostei</taxon>
        <taxon>Neoteleostei</taxon>
        <taxon>Acanthomorphata</taxon>
        <taxon>Ovalentaria</taxon>
        <taxon>Cichlomorphae</taxon>
        <taxon>Cichliformes</taxon>
        <taxon>Cichlidae</taxon>
        <taxon>African cichlids</taxon>
        <taxon>Pseudocrenilabrinae</taxon>
        <taxon>Oreochromini</taxon>
        <taxon>Oreochromis</taxon>
    </lineage>
</organism>
<dbReference type="GeneTree" id="ENSGT00940000177569"/>
<proteinExistence type="predicted"/>
<dbReference type="OMA" id="WENQTKN"/>
<feature type="domain" description="C-type lectin" evidence="1">
    <location>
        <begin position="29"/>
        <end position="142"/>
    </location>
</feature>
<dbReference type="InterPro" id="IPR016186">
    <property type="entry name" value="C-type_lectin-like/link_sf"/>
</dbReference>
<accession>A0A669BA10</accession>
<dbReference type="InterPro" id="IPR016187">
    <property type="entry name" value="CTDL_fold"/>
</dbReference>
<dbReference type="Gene3D" id="3.10.100.10">
    <property type="entry name" value="Mannose-Binding Protein A, subunit A"/>
    <property type="match status" value="2"/>
</dbReference>
<dbReference type="Proteomes" id="UP000005207">
    <property type="component" value="Linkage group LG5"/>
</dbReference>
<dbReference type="Ensembl" id="ENSONIT00000069888.1">
    <property type="protein sequence ID" value="ENSONIP00000031304.1"/>
    <property type="gene ID" value="ENSONIG00000032991.1"/>
</dbReference>
<dbReference type="SUPFAM" id="SSF56436">
    <property type="entry name" value="C-type lectin-like"/>
    <property type="match status" value="2"/>
</dbReference>